<comment type="subcellular location">
    <subcellularLocation>
        <location evidence="1">Nucleus</location>
    </subcellularLocation>
</comment>
<feature type="region of interest" description="Disordered" evidence="8">
    <location>
        <begin position="1"/>
        <end position="26"/>
    </location>
</feature>
<dbReference type="PANTHER" id="PTHR11800">
    <property type="entry name" value="DNA-DIRECTED RNA POLYMERASE"/>
    <property type="match status" value="1"/>
</dbReference>
<dbReference type="Gene3D" id="2.170.120.12">
    <property type="entry name" value="DNA-directed RNA polymerase, insert domain"/>
    <property type="match status" value="1"/>
</dbReference>
<dbReference type="GO" id="GO:0005736">
    <property type="term" value="C:RNA polymerase I complex"/>
    <property type="evidence" value="ECO:0007669"/>
    <property type="project" value="TreeGrafter"/>
</dbReference>
<evidence type="ECO:0000256" key="1">
    <source>
        <dbReference type="ARBA" id="ARBA00004123"/>
    </source>
</evidence>
<comment type="caution">
    <text evidence="10">The sequence shown here is derived from an EMBL/GenBank/DDBJ whole genome shotgun (WGS) entry which is preliminary data.</text>
</comment>
<proteinExistence type="inferred from homology"/>
<dbReference type="AlphaFoldDB" id="A0AAV1IDD8"/>
<keyword evidence="11" id="KW-1185">Reference proteome</keyword>
<gene>
    <name evidence="10" type="ORF">CVIRNUC_007464</name>
</gene>
<dbReference type="InterPro" id="IPR011263">
    <property type="entry name" value="DNA-dir_RNA_pol_RpoA/D/Rpb3"/>
</dbReference>
<name>A0AAV1IDD8_9CHLO</name>
<dbReference type="InterPro" id="IPR036643">
    <property type="entry name" value="RNApol_insert_sf"/>
</dbReference>
<accession>A0AAV1IDD8</accession>
<reference evidence="10 11" key="1">
    <citation type="submission" date="2023-10" db="EMBL/GenBank/DDBJ databases">
        <authorList>
            <person name="Maclean D."/>
            <person name="Macfadyen A."/>
        </authorList>
    </citation>
    <scope>NUCLEOTIDE SEQUENCE [LARGE SCALE GENOMIC DNA]</scope>
</reference>
<evidence type="ECO:0000256" key="5">
    <source>
        <dbReference type="ARBA" id="ARBA00023242"/>
    </source>
</evidence>
<dbReference type="GO" id="GO:0003899">
    <property type="term" value="F:DNA-directed RNA polymerase activity"/>
    <property type="evidence" value="ECO:0007669"/>
    <property type="project" value="InterPro"/>
</dbReference>
<evidence type="ECO:0000256" key="4">
    <source>
        <dbReference type="ARBA" id="ARBA00023163"/>
    </source>
</evidence>
<dbReference type="PANTHER" id="PTHR11800:SF13">
    <property type="entry name" value="DNA-DIRECTED RNA POLYMERASES I AND III SUBUNIT RPAC1"/>
    <property type="match status" value="1"/>
</dbReference>
<evidence type="ECO:0000256" key="6">
    <source>
        <dbReference type="ARBA" id="ARBA00025804"/>
    </source>
</evidence>
<dbReference type="SUPFAM" id="SSF55257">
    <property type="entry name" value="RBP11-like subunits of RNA polymerase"/>
    <property type="match status" value="1"/>
</dbReference>
<feature type="domain" description="DNA-directed RNA polymerase RpoA/D/Rpb3-type" evidence="9">
    <location>
        <begin position="87"/>
        <end position="372"/>
    </location>
</feature>
<evidence type="ECO:0000313" key="10">
    <source>
        <dbReference type="EMBL" id="CAK0784260.1"/>
    </source>
</evidence>
<protein>
    <recommendedName>
        <fullName evidence="2">DNA-directed RNA polymerases I and III subunit RPAC1</fullName>
    </recommendedName>
    <alternativeName>
        <fullName evidence="7">Plastid-encoded RNA polymerase subunit alpha</fullName>
    </alternativeName>
</protein>
<dbReference type="PROSITE" id="PS00446">
    <property type="entry name" value="RNA_POL_D_30KD"/>
    <property type="match status" value="1"/>
</dbReference>
<dbReference type="CDD" id="cd07032">
    <property type="entry name" value="RNAP_I_II_AC40"/>
    <property type="match status" value="1"/>
</dbReference>
<sequence length="373" mass="41298">MDGKSSRVSKKQKAASGAIPQSHQASTLHKHLQQQQDFVTCKDTLNYNVSTADSAQLFSALGIENSWSFKKFKKDFKVVVNWVRGMDMEFELIGSNAAIANALRRILIAEVPTMAIEHVYIINNTSIIADEVLSHRLGLVPVRVDPDLFECKQGSEKSTEKTTAVFKLDVRCSWQPDATMAHEKVMSGDLRWLPGGSEMPEETTCHFEADQGSVVGPEGVALVHKDILLAKMRPGQAVCLEAHCMKGTGAEHAKWSPVATAWYRLQPEVVLLKEVEGEEADALAGELPGLVMVQGSGGDRKAVVTDARQHEKLLEKVRQMSGEEAWRGCIELRKRKDHFIYTVESTGVLRPEQLCSRALDILAAKCDKLLEHL</sequence>
<dbReference type="InterPro" id="IPR001514">
    <property type="entry name" value="DNA-dir_RNA_pol_30-40kDasu_CS"/>
</dbReference>
<dbReference type="GO" id="GO:0005666">
    <property type="term" value="C:RNA polymerase III complex"/>
    <property type="evidence" value="ECO:0007669"/>
    <property type="project" value="TreeGrafter"/>
</dbReference>
<evidence type="ECO:0000256" key="7">
    <source>
        <dbReference type="ARBA" id="ARBA00031776"/>
    </source>
</evidence>
<evidence type="ECO:0000256" key="3">
    <source>
        <dbReference type="ARBA" id="ARBA00022478"/>
    </source>
</evidence>
<evidence type="ECO:0000313" key="11">
    <source>
        <dbReference type="Proteomes" id="UP001314263"/>
    </source>
</evidence>
<dbReference type="Pfam" id="PF01000">
    <property type="entry name" value="RNA_pol_A_bac"/>
    <property type="match status" value="1"/>
</dbReference>
<evidence type="ECO:0000259" key="9">
    <source>
        <dbReference type="SMART" id="SM00662"/>
    </source>
</evidence>
<dbReference type="InterPro" id="IPR033901">
    <property type="entry name" value="RNAPI/III_AC40"/>
</dbReference>
<dbReference type="InterPro" id="IPR050518">
    <property type="entry name" value="Rpo3/RPB3_RNA_Pol_subunit"/>
</dbReference>
<dbReference type="InterPro" id="IPR036603">
    <property type="entry name" value="RBP11-like"/>
</dbReference>
<comment type="similarity">
    <text evidence="6">Belongs to the archaeal Rpo3/eukaryotic RPB3 RNA polymerase subunit family.</text>
</comment>
<dbReference type="InterPro" id="IPR022842">
    <property type="entry name" value="RNAP_Rpo3/Rpb3/RPAC1"/>
</dbReference>
<dbReference type="GO" id="GO:0006351">
    <property type="term" value="P:DNA-templated transcription"/>
    <property type="evidence" value="ECO:0007669"/>
    <property type="project" value="InterPro"/>
</dbReference>
<dbReference type="Proteomes" id="UP001314263">
    <property type="component" value="Unassembled WGS sequence"/>
</dbReference>
<dbReference type="SMART" id="SM00662">
    <property type="entry name" value="RPOLD"/>
    <property type="match status" value="1"/>
</dbReference>
<dbReference type="GO" id="GO:0003677">
    <property type="term" value="F:DNA binding"/>
    <property type="evidence" value="ECO:0007669"/>
    <property type="project" value="InterPro"/>
</dbReference>
<dbReference type="HAMAP" id="MF_00320">
    <property type="entry name" value="RNApol_arch_Rpo3"/>
    <property type="match status" value="1"/>
</dbReference>
<dbReference type="InterPro" id="IPR011262">
    <property type="entry name" value="DNA-dir_RNA_pol_insert"/>
</dbReference>
<keyword evidence="3" id="KW-0240">DNA-directed RNA polymerase</keyword>
<keyword evidence="5" id="KW-0539">Nucleus</keyword>
<dbReference type="SUPFAM" id="SSF56553">
    <property type="entry name" value="Insert subdomain of RNA polymerase alpha subunit"/>
    <property type="match status" value="1"/>
</dbReference>
<evidence type="ECO:0000256" key="8">
    <source>
        <dbReference type="SAM" id="MobiDB-lite"/>
    </source>
</evidence>
<keyword evidence="4" id="KW-0804">Transcription</keyword>
<dbReference type="EMBL" id="CAUYUE010000010">
    <property type="protein sequence ID" value="CAK0784260.1"/>
    <property type="molecule type" value="Genomic_DNA"/>
</dbReference>
<dbReference type="GO" id="GO:0046983">
    <property type="term" value="F:protein dimerization activity"/>
    <property type="evidence" value="ECO:0007669"/>
    <property type="project" value="InterPro"/>
</dbReference>
<evidence type="ECO:0000256" key="2">
    <source>
        <dbReference type="ARBA" id="ARBA00022083"/>
    </source>
</evidence>
<dbReference type="Gene3D" id="3.30.1360.10">
    <property type="entry name" value="RNA polymerase, RBP11-like subunit"/>
    <property type="match status" value="1"/>
</dbReference>
<dbReference type="Pfam" id="PF01193">
    <property type="entry name" value="RNA_pol_L"/>
    <property type="match status" value="1"/>
</dbReference>
<organism evidence="10 11">
    <name type="scientific">Coccomyxa viridis</name>
    <dbReference type="NCBI Taxonomy" id="1274662"/>
    <lineage>
        <taxon>Eukaryota</taxon>
        <taxon>Viridiplantae</taxon>
        <taxon>Chlorophyta</taxon>
        <taxon>core chlorophytes</taxon>
        <taxon>Trebouxiophyceae</taxon>
        <taxon>Trebouxiophyceae incertae sedis</taxon>
        <taxon>Coccomyxaceae</taxon>
        <taxon>Coccomyxa</taxon>
    </lineage>
</organism>